<dbReference type="PROSITE" id="PS51352">
    <property type="entry name" value="THIOREDOXIN_2"/>
    <property type="match status" value="1"/>
</dbReference>
<reference evidence="3" key="2">
    <citation type="journal article" date="2021" name="PeerJ">
        <title>Extensive microbial diversity within the chicken gut microbiome revealed by metagenomics and culture.</title>
        <authorList>
            <person name="Gilroy R."/>
            <person name="Ravi A."/>
            <person name="Getino M."/>
            <person name="Pursley I."/>
            <person name="Horton D.L."/>
            <person name="Alikhan N.F."/>
            <person name="Baker D."/>
            <person name="Gharbi K."/>
            <person name="Hall N."/>
            <person name="Watson M."/>
            <person name="Adriaenssens E.M."/>
            <person name="Foster-Nyarko E."/>
            <person name="Jarju S."/>
            <person name="Secka A."/>
            <person name="Antonio M."/>
            <person name="Oren A."/>
            <person name="Chaudhuri R.R."/>
            <person name="La Ragione R."/>
            <person name="Hildebrand F."/>
            <person name="Pallen M.J."/>
        </authorList>
    </citation>
    <scope>NUCLEOTIDE SEQUENCE</scope>
    <source>
        <strain evidence="3">2478</strain>
    </source>
</reference>
<organism evidence="3 4">
    <name type="scientific">Candidatus Cryptobacteroides excrementipullorum</name>
    <dbReference type="NCBI Taxonomy" id="2840761"/>
    <lineage>
        <taxon>Bacteria</taxon>
        <taxon>Pseudomonadati</taxon>
        <taxon>Bacteroidota</taxon>
        <taxon>Bacteroidia</taxon>
        <taxon>Bacteroidales</taxon>
        <taxon>Candidatus Cryptobacteroides</taxon>
    </lineage>
</organism>
<dbReference type="GO" id="GO:0016491">
    <property type="term" value="F:oxidoreductase activity"/>
    <property type="evidence" value="ECO:0007669"/>
    <property type="project" value="InterPro"/>
</dbReference>
<dbReference type="PANTHER" id="PTHR42852:SF13">
    <property type="entry name" value="PROTEIN DIPZ"/>
    <property type="match status" value="1"/>
</dbReference>
<dbReference type="InterPro" id="IPR050553">
    <property type="entry name" value="Thioredoxin_ResA/DsbE_sf"/>
</dbReference>
<dbReference type="Gene3D" id="3.40.30.10">
    <property type="entry name" value="Glutaredoxin"/>
    <property type="match status" value="1"/>
</dbReference>
<evidence type="ECO:0000313" key="4">
    <source>
        <dbReference type="Proteomes" id="UP000823771"/>
    </source>
</evidence>
<dbReference type="InterPro" id="IPR036249">
    <property type="entry name" value="Thioredoxin-like_sf"/>
</dbReference>
<dbReference type="InterPro" id="IPR000866">
    <property type="entry name" value="AhpC/TSA"/>
</dbReference>
<protein>
    <submittedName>
        <fullName evidence="3">AhpC/TSA family protein</fullName>
    </submittedName>
</protein>
<sequence length="375" mass="42264">MNLTSMKAALAAVLAGAILSSCGNDGPNLKGNLKMDRDTLLIQVAWKRNSLLDTVVLKNGYFETTIPDSVGFIYLFPKPKSENEMITMCPKRILFLPGDKMTISGDVYAPEVSGTELYDALNRQTEMKEAEREWLDKVQERNSLYTFDNRNAAAIDSLREVVREAEKRLDEARMNLVKREPANIASAYATIFLPEKESIEAYGMLDESVKNSAIAPVLESFISSNKASLQGKQNWESLKPGVQAPDFKLRNLDGEYMTLASFKGKYVLLDFWGTWCGWCIKGIPDMKEYYAKYKDRIEFVGIDCNDTEEKWKNGVAEHELPWTNLYNGSGKEIVTAYGVQGYPTKIIIDPEGKIAAKFVGEDPAMYKKLDELFQK</sequence>
<comment type="caution">
    <text evidence="3">The sequence shown here is derived from an EMBL/GenBank/DDBJ whole genome shotgun (WGS) entry which is preliminary data.</text>
</comment>
<dbReference type="InterPro" id="IPR013766">
    <property type="entry name" value="Thioredoxin_domain"/>
</dbReference>
<dbReference type="SUPFAM" id="SSF52833">
    <property type="entry name" value="Thioredoxin-like"/>
    <property type="match status" value="1"/>
</dbReference>
<name>A0A9D9IS76_9BACT</name>
<evidence type="ECO:0000256" key="1">
    <source>
        <dbReference type="SAM" id="SignalP"/>
    </source>
</evidence>
<feature type="chain" id="PRO_5038889324" evidence="1">
    <location>
        <begin position="24"/>
        <end position="375"/>
    </location>
</feature>
<dbReference type="Pfam" id="PF00578">
    <property type="entry name" value="AhpC-TSA"/>
    <property type="match status" value="1"/>
</dbReference>
<evidence type="ECO:0000259" key="2">
    <source>
        <dbReference type="PROSITE" id="PS51352"/>
    </source>
</evidence>
<keyword evidence="1" id="KW-0732">Signal</keyword>
<dbReference type="GO" id="GO:0016209">
    <property type="term" value="F:antioxidant activity"/>
    <property type="evidence" value="ECO:0007669"/>
    <property type="project" value="InterPro"/>
</dbReference>
<evidence type="ECO:0000313" key="3">
    <source>
        <dbReference type="EMBL" id="MBO8478079.1"/>
    </source>
</evidence>
<feature type="signal peptide" evidence="1">
    <location>
        <begin position="1"/>
        <end position="23"/>
    </location>
</feature>
<feature type="domain" description="Thioredoxin" evidence="2">
    <location>
        <begin position="238"/>
        <end position="375"/>
    </location>
</feature>
<reference evidence="3" key="1">
    <citation type="submission" date="2020-10" db="EMBL/GenBank/DDBJ databases">
        <authorList>
            <person name="Gilroy R."/>
        </authorList>
    </citation>
    <scope>NUCLEOTIDE SEQUENCE</scope>
    <source>
        <strain evidence="3">2478</strain>
    </source>
</reference>
<dbReference type="PROSITE" id="PS51257">
    <property type="entry name" value="PROKAR_LIPOPROTEIN"/>
    <property type="match status" value="1"/>
</dbReference>
<proteinExistence type="predicted"/>
<accession>A0A9D9IS76</accession>
<dbReference type="EMBL" id="JADILZ010000040">
    <property type="protein sequence ID" value="MBO8478079.1"/>
    <property type="molecule type" value="Genomic_DNA"/>
</dbReference>
<dbReference type="Proteomes" id="UP000823771">
    <property type="component" value="Unassembled WGS sequence"/>
</dbReference>
<dbReference type="PANTHER" id="PTHR42852">
    <property type="entry name" value="THIOL:DISULFIDE INTERCHANGE PROTEIN DSBE"/>
    <property type="match status" value="1"/>
</dbReference>
<gene>
    <name evidence="3" type="ORF">IAB80_04250</name>
</gene>
<dbReference type="AlphaFoldDB" id="A0A9D9IS76"/>
<dbReference type="CDD" id="cd02966">
    <property type="entry name" value="TlpA_like_family"/>
    <property type="match status" value="1"/>
</dbReference>